<gene>
    <name evidence="1" type="ORF">MKW94_024872</name>
</gene>
<name>A0AA41VY50_PAPNU</name>
<dbReference type="EMBL" id="JAJJMA010315279">
    <property type="protein sequence ID" value="MCL7049375.1"/>
    <property type="molecule type" value="Genomic_DNA"/>
</dbReference>
<evidence type="ECO:0000313" key="1">
    <source>
        <dbReference type="EMBL" id="MCL7049375.1"/>
    </source>
</evidence>
<dbReference type="AlphaFoldDB" id="A0AA41VY50"/>
<protein>
    <submittedName>
        <fullName evidence="1">Uncharacterized protein</fullName>
    </submittedName>
</protein>
<proteinExistence type="predicted"/>
<keyword evidence="2" id="KW-1185">Reference proteome</keyword>
<feature type="non-terminal residue" evidence="1">
    <location>
        <position position="1"/>
    </location>
</feature>
<reference evidence="1" key="1">
    <citation type="submission" date="2022-03" db="EMBL/GenBank/DDBJ databases">
        <title>A functionally conserved STORR gene fusion in Papaver species that diverged 16.8 million years ago.</title>
        <authorList>
            <person name="Catania T."/>
        </authorList>
    </citation>
    <scope>NUCLEOTIDE SEQUENCE</scope>
    <source>
        <strain evidence="1">S-191538</strain>
    </source>
</reference>
<comment type="caution">
    <text evidence="1">The sequence shown here is derived from an EMBL/GenBank/DDBJ whole genome shotgun (WGS) entry which is preliminary data.</text>
</comment>
<sequence length="78" mass="9105">KEAKADYGQKMKEAVEYRKLARPTLEQAFESIDPIHFLRIHKENLDERINSMSLAGRNKIISREVCLSCNNYSHLELN</sequence>
<organism evidence="1 2">
    <name type="scientific">Papaver nudicaule</name>
    <name type="common">Iceland poppy</name>
    <dbReference type="NCBI Taxonomy" id="74823"/>
    <lineage>
        <taxon>Eukaryota</taxon>
        <taxon>Viridiplantae</taxon>
        <taxon>Streptophyta</taxon>
        <taxon>Embryophyta</taxon>
        <taxon>Tracheophyta</taxon>
        <taxon>Spermatophyta</taxon>
        <taxon>Magnoliopsida</taxon>
        <taxon>Ranunculales</taxon>
        <taxon>Papaveraceae</taxon>
        <taxon>Papaveroideae</taxon>
        <taxon>Papaver</taxon>
    </lineage>
</organism>
<accession>A0AA41VY50</accession>
<dbReference type="Proteomes" id="UP001177140">
    <property type="component" value="Unassembled WGS sequence"/>
</dbReference>
<evidence type="ECO:0000313" key="2">
    <source>
        <dbReference type="Proteomes" id="UP001177140"/>
    </source>
</evidence>